<keyword evidence="2 5" id="KW-0479">Metal-binding</keyword>
<comment type="caution">
    <text evidence="8">The sequence shown here is derived from an EMBL/GenBank/DDBJ whole genome shotgun (WGS) entry which is preliminary data.</text>
</comment>
<feature type="binding site" evidence="5">
    <location>
        <position position="127"/>
    </location>
    <ligand>
        <name>Fe cation</name>
        <dbReference type="ChEBI" id="CHEBI:24875"/>
        <label>1</label>
    </ligand>
</feature>
<feature type="binding site" evidence="5">
    <location>
        <position position="53"/>
    </location>
    <ligand>
        <name>Fe cation</name>
        <dbReference type="ChEBI" id="CHEBI:24875"/>
        <label>1</label>
    </ligand>
</feature>
<dbReference type="AlphaFoldDB" id="A0A177Y8V6"/>
<dbReference type="InterPro" id="IPR009040">
    <property type="entry name" value="Ferritin-like_diiron"/>
</dbReference>
<evidence type="ECO:0000259" key="7">
    <source>
        <dbReference type="PROSITE" id="PS50905"/>
    </source>
</evidence>
<dbReference type="InterPro" id="IPR008331">
    <property type="entry name" value="Ferritin_DPS_dom"/>
</dbReference>
<gene>
    <name evidence="8" type="ORF">A3K89_09835</name>
</gene>
<dbReference type="RefSeq" id="WP_068429904.1">
    <property type="nucleotide sequence ID" value="NZ_LVHI01000032.1"/>
</dbReference>
<dbReference type="EMBL" id="LVHI01000032">
    <property type="protein sequence ID" value="OAK51962.1"/>
    <property type="molecule type" value="Genomic_DNA"/>
</dbReference>
<dbReference type="GO" id="GO:0004322">
    <property type="term" value="F:ferroxidase activity"/>
    <property type="evidence" value="ECO:0007669"/>
    <property type="project" value="TreeGrafter"/>
</dbReference>
<evidence type="ECO:0000256" key="3">
    <source>
        <dbReference type="ARBA" id="ARBA00023002"/>
    </source>
</evidence>
<dbReference type="InterPro" id="IPR009078">
    <property type="entry name" value="Ferritin-like_SF"/>
</dbReference>
<protein>
    <recommendedName>
        <fullName evidence="6">Ferritin</fullName>
    </recommendedName>
</protein>
<sequence>MSSNGFHELLREQIGHEFTASQQYVAMAVWFDCNDLPQLARRFYAQATEERGHALMMVRYLIDRKVSVVVPPIGDVASEFATVGEAVELALRQEETVTDQITALAQSAREGGDYLGEQFVHWFLQEQVEEVASIRSLVRIVHRAGTDFFDVEQYVARESVTRKSRGTNAPKQAGTV</sequence>
<keyword evidence="3" id="KW-0560">Oxidoreductase</keyword>
<accession>A0A177Y8V6</accession>
<dbReference type="PANTHER" id="PTHR11431">
    <property type="entry name" value="FERRITIN"/>
    <property type="match status" value="1"/>
</dbReference>
<evidence type="ECO:0000256" key="2">
    <source>
        <dbReference type="ARBA" id="ARBA00022723"/>
    </source>
</evidence>
<dbReference type="InterPro" id="IPR041719">
    <property type="entry name" value="Ferritin_prok"/>
</dbReference>
<evidence type="ECO:0000256" key="4">
    <source>
        <dbReference type="ARBA" id="ARBA00023004"/>
    </source>
</evidence>
<keyword evidence="1 6" id="KW-0409">Iron storage</keyword>
<dbReference type="GO" id="GO:0005829">
    <property type="term" value="C:cytosol"/>
    <property type="evidence" value="ECO:0007669"/>
    <property type="project" value="TreeGrafter"/>
</dbReference>
<evidence type="ECO:0000313" key="8">
    <source>
        <dbReference type="EMBL" id="OAK51962.1"/>
    </source>
</evidence>
<feature type="domain" description="Ferritin-like diiron" evidence="7">
    <location>
        <begin position="1"/>
        <end position="145"/>
    </location>
</feature>
<dbReference type="InterPro" id="IPR001519">
    <property type="entry name" value="Ferritin"/>
</dbReference>
<proteinExistence type="predicted"/>
<name>A0A177Y8V6_9NOCA</name>
<evidence type="ECO:0000313" key="9">
    <source>
        <dbReference type="Proteomes" id="UP000077519"/>
    </source>
</evidence>
<organism evidence="8 9">
    <name type="scientific">Rhodococcoides kyotonense</name>
    <dbReference type="NCBI Taxonomy" id="398843"/>
    <lineage>
        <taxon>Bacteria</taxon>
        <taxon>Bacillati</taxon>
        <taxon>Actinomycetota</taxon>
        <taxon>Actinomycetes</taxon>
        <taxon>Mycobacteriales</taxon>
        <taxon>Nocardiaceae</taxon>
        <taxon>Rhodococcoides</taxon>
    </lineage>
</organism>
<feature type="binding site" evidence="5">
    <location>
        <position position="94"/>
    </location>
    <ligand>
        <name>Fe cation</name>
        <dbReference type="ChEBI" id="CHEBI:24875"/>
        <label>1</label>
    </ligand>
</feature>
<dbReference type="GO" id="GO:0008198">
    <property type="term" value="F:ferrous iron binding"/>
    <property type="evidence" value="ECO:0007669"/>
    <property type="project" value="TreeGrafter"/>
</dbReference>
<dbReference type="SUPFAM" id="SSF47240">
    <property type="entry name" value="Ferritin-like"/>
    <property type="match status" value="1"/>
</dbReference>
<keyword evidence="9" id="KW-1185">Reference proteome</keyword>
<dbReference type="InterPro" id="IPR012347">
    <property type="entry name" value="Ferritin-like"/>
</dbReference>
<dbReference type="Proteomes" id="UP000077519">
    <property type="component" value="Unassembled WGS sequence"/>
</dbReference>
<dbReference type="PANTHER" id="PTHR11431:SF127">
    <property type="entry name" value="BACTERIAL NON-HEME FERRITIN"/>
    <property type="match status" value="1"/>
</dbReference>
<dbReference type="GO" id="GO:0006879">
    <property type="term" value="P:intracellular iron ion homeostasis"/>
    <property type="evidence" value="ECO:0007669"/>
    <property type="project" value="UniProtKB-KW"/>
</dbReference>
<dbReference type="PROSITE" id="PS50905">
    <property type="entry name" value="FERRITIN_LIKE"/>
    <property type="match status" value="1"/>
</dbReference>
<dbReference type="Gene3D" id="1.20.1260.10">
    <property type="match status" value="1"/>
</dbReference>
<keyword evidence="4 5" id="KW-0408">Iron</keyword>
<reference evidence="8 9" key="1">
    <citation type="submission" date="2016-03" db="EMBL/GenBank/DDBJ databases">
        <title>Genome sequence of Rhodococcus kyotonensis KB10.</title>
        <authorList>
            <person name="Jeong H."/>
            <person name="Hong C.E."/>
            <person name="Jo S.H."/>
            <person name="Park J.M."/>
        </authorList>
    </citation>
    <scope>NUCLEOTIDE SEQUENCE [LARGE SCALE GENOMIC DNA]</scope>
    <source>
        <strain evidence="8 9">KB10</strain>
    </source>
</reference>
<dbReference type="CDD" id="cd01055">
    <property type="entry name" value="Nonheme_Ferritin"/>
    <property type="match status" value="1"/>
</dbReference>
<feature type="binding site" evidence="5">
    <location>
        <position position="17"/>
    </location>
    <ligand>
        <name>Fe cation</name>
        <dbReference type="ChEBI" id="CHEBI:24875"/>
        <label>1</label>
    </ligand>
</feature>
<feature type="binding site" evidence="5">
    <location>
        <position position="50"/>
    </location>
    <ligand>
        <name>Fe cation</name>
        <dbReference type="ChEBI" id="CHEBI:24875"/>
        <label>1</label>
    </ligand>
</feature>
<evidence type="ECO:0000256" key="1">
    <source>
        <dbReference type="ARBA" id="ARBA00022434"/>
    </source>
</evidence>
<evidence type="ECO:0000256" key="6">
    <source>
        <dbReference type="RuleBase" id="RU361145"/>
    </source>
</evidence>
<evidence type="ECO:0000256" key="5">
    <source>
        <dbReference type="PIRSR" id="PIRSR601519-1"/>
    </source>
</evidence>
<dbReference type="GO" id="GO:0006826">
    <property type="term" value="P:iron ion transport"/>
    <property type="evidence" value="ECO:0007669"/>
    <property type="project" value="InterPro"/>
</dbReference>
<dbReference type="GO" id="GO:0008199">
    <property type="term" value="F:ferric iron binding"/>
    <property type="evidence" value="ECO:0007669"/>
    <property type="project" value="InterPro"/>
</dbReference>
<dbReference type="Pfam" id="PF00210">
    <property type="entry name" value="Ferritin"/>
    <property type="match status" value="1"/>
</dbReference>